<dbReference type="InterPro" id="IPR036706">
    <property type="entry name" value="VOMI_sf"/>
</dbReference>
<accession>A0A8C3HHH8</accession>
<dbReference type="AlphaFoldDB" id="A0A8C3HHH8"/>
<dbReference type="Proteomes" id="UP000694380">
    <property type="component" value="Unplaced"/>
</dbReference>
<name>A0A8C3HHH8_CHRPI</name>
<protein>
    <submittedName>
        <fullName evidence="1">Uncharacterized protein</fullName>
    </submittedName>
</protein>
<dbReference type="SUPFAM" id="SSF51092">
    <property type="entry name" value="Vitelline membrane outer protein-I (VMO-I)"/>
    <property type="match status" value="1"/>
</dbReference>
<proteinExistence type="predicted"/>
<reference evidence="1" key="2">
    <citation type="submission" date="2025-09" db="UniProtKB">
        <authorList>
            <consortium name="Ensembl"/>
        </authorList>
    </citation>
    <scope>IDENTIFICATION</scope>
</reference>
<reference evidence="1" key="1">
    <citation type="submission" date="2025-08" db="UniProtKB">
        <authorList>
            <consortium name="Ensembl"/>
        </authorList>
    </citation>
    <scope>IDENTIFICATION</scope>
</reference>
<organism evidence="1 2">
    <name type="scientific">Chrysemys picta bellii</name>
    <name type="common">Western painted turtle</name>
    <name type="synonym">Emys bellii</name>
    <dbReference type="NCBI Taxonomy" id="8478"/>
    <lineage>
        <taxon>Eukaryota</taxon>
        <taxon>Metazoa</taxon>
        <taxon>Chordata</taxon>
        <taxon>Craniata</taxon>
        <taxon>Vertebrata</taxon>
        <taxon>Euteleostomi</taxon>
        <taxon>Archelosauria</taxon>
        <taxon>Testudinata</taxon>
        <taxon>Testudines</taxon>
        <taxon>Cryptodira</taxon>
        <taxon>Durocryptodira</taxon>
        <taxon>Testudinoidea</taxon>
        <taxon>Emydidae</taxon>
        <taxon>Chrysemys</taxon>
    </lineage>
</organism>
<sequence>FNPSPGSSLTPLRWNHPPAGTIHVSNGGIWGTWGAEQSCPGNSFAIGFSLKVVRWALTTPHCPLPPQSLLLPLPAPP</sequence>
<evidence type="ECO:0000313" key="1">
    <source>
        <dbReference type="Ensembl" id="ENSCPBP00000018266.1"/>
    </source>
</evidence>
<keyword evidence="2" id="KW-1185">Reference proteome</keyword>
<dbReference type="Gene3D" id="2.100.10.20">
    <property type="entry name" value="Vitelline membrane outer layer protein I (VOMI)"/>
    <property type="match status" value="1"/>
</dbReference>
<evidence type="ECO:0000313" key="2">
    <source>
        <dbReference type="Proteomes" id="UP000694380"/>
    </source>
</evidence>
<dbReference type="Ensembl" id="ENSCPBT00000021582.1">
    <property type="protein sequence ID" value="ENSCPBP00000018266.1"/>
    <property type="gene ID" value="ENSCPBG00000013336.1"/>
</dbReference>